<name>A0ABX9WBH6_9ACTN</name>
<dbReference type="PANTHER" id="PTHR18964">
    <property type="entry name" value="ROK (REPRESSOR, ORF, KINASE) FAMILY"/>
    <property type="match status" value="1"/>
</dbReference>
<dbReference type="InterPro" id="IPR043129">
    <property type="entry name" value="ATPase_NBD"/>
</dbReference>
<dbReference type="PANTHER" id="PTHR18964:SF173">
    <property type="entry name" value="GLUCOKINASE"/>
    <property type="match status" value="1"/>
</dbReference>
<comment type="similarity">
    <text evidence="1">Belongs to the ROK (NagC/XylR) family.</text>
</comment>
<dbReference type="SUPFAM" id="SSF53067">
    <property type="entry name" value="Actin-like ATPase domain"/>
    <property type="match status" value="1"/>
</dbReference>
<accession>A0ABX9WBH6</accession>
<evidence type="ECO:0000313" key="3">
    <source>
        <dbReference type="Proteomes" id="UP000280698"/>
    </source>
</evidence>
<dbReference type="Pfam" id="PF00480">
    <property type="entry name" value="ROK"/>
    <property type="match status" value="1"/>
</dbReference>
<dbReference type="Gene3D" id="3.30.420.40">
    <property type="match status" value="2"/>
</dbReference>
<dbReference type="RefSeq" id="WP_123243456.1">
    <property type="nucleotide sequence ID" value="NZ_JAAHBY010000119.1"/>
</dbReference>
<dbReference type="EMBL" id="RJLN01000119">
    <property type="protein sequence ID" value="RNL88905.1"/>
    <property type="molecule type" value="Genomic_DNA"/>
</dbReference>
<organism evidence="2 3">
    <name type="scientific">Micromonospora solifontis</name>
    <dbReference type="NCBI Taxonomy" id="2487138"/>
    <lineage>
        <taxon>Bacteria</taxon>
        <taxon>Bacillati</taxon>
        <taxon>Actinomycetota</taxon>
        <taxon>Actinomycetes</taxon>
        <taxon>Micromonosporales</taxon>
        <taxon>Micromonosporaceae</taxon>
        <taxon>Micromonospora</taxon>
    </lineage>
</organism>
<dbReference type="PROSITE" id="PS01125">
    <property type="entry name" value="ROK"/>
    <property type="match status" value="1"/>
</dbReference>
<evidence type="ECO:0000313" key="2">
    <source>
        <dbReference type="EMBL" id="RNL88905.1"/>
    </source>
</evidence>
<comment type="caution">
    <text evidence="2">The sequence shown here is derived from an EMBL/GenBank/DDBJ whole genome shotgun (WGS) entry which is preliminary data.</text>
</comment>
<keyword evidence="3" id="KW-1185">Reference proteome</keyword>
<dbReference type="InterPro" id="IPR000600">
    <property type="entry name" value="ROK"/>
</dbReference>
<protein>
    <submittedName>
        <fullName evidence="2">ROK family protein</fullName>
    </submittedName>
</protein>
<reference evidence="2 3" key="1">
    <citation type="submission" date="2018-11" db="EMBL/GenBank/DDBJ databases">
        <title>Micromonospora sp. PPF5-17, a new actinomycetes isolated from a hot spring soil.</title>
        <authorList>
            <person name="Thawai C."/>
        </authorList>
    </citation>
    <scope>NUCLEOTIDE SEQUENCE [LARGE SCALE GENOMIC DNA]</scope>
    <source>
        <strain evidence="2 3">PPF5-17</strain>
    </source>
</reference>
<dbReference type="Proteomes" id="UP000280698">
    <property type="component" value="Unassembled WGS sequence"/>
</dbReference>
<evidence type="ECO:0000256" key="1">
    <source>
        <dbReference type="ARBA" id="ARBA00006479"/>
    </source>
</evidence>
<dbReference type="InterPro" id="IPR049874">
    <property type="entry name" value="ROK_cs"/>
</dbReference>
<sequence>MGSAGVPVVVGLDNGGNSNNATVLTVDGRFLVDGLVEIPSEVQAGPEAAIEALARAFDGVLALTGVPRALVRAVGLDTPGPASATGVISSRGSTNFSQPAWRGYDVRSALERRLGLPVVYANDGNAAALYAHHVHFGADAMRRSSVAAIVGTGLGGGVVEAGRVVGGAAGMAGEFGHVHIPLDGLLGPDQAVPTCACGFSGDVESVASLTGIERNLLPYWLARFPGHPLAAEQPRRAAKLVRGYGERGDELARQVFAQQAAALGRLFTIAANFTDPHAYFVGGGVVEAAPEFRDWFLATVREHTVLRAEQAAVATFALVPDRDMAGARGVAIAALEAVQAGSAAGPPVTGGAALR</sequence>
<gene>
    <name evidence="2" type="ORF">EFE23_25485</name>
</gene>
<proteinExistence type="inferred from homology"/>